<dbReference type="InterPro" id="IPR033432">
    <property type="entry name" value="GH94_catalytic"/>
</dbReference>
<dbReference type="GO" id="GO:0005975">
    <property type="term" value="P:carbohydrate metabolic process"/>
    <property type="evidence" value="ECO:0007669"/>
    <property type="project" value="InterPro"/>
</dbReference>
<proteinExistence type="predicted"/>
<keyword evidence="2" id="KW-0808">Transferase</keyword>
<name>S0FJZ4_RUMCE</name>
<dbReference type="PATRIC" id="fig|1195236.3.peg.1917"/>
<dbReference type="eggNOG" id="COG3459">
    <property type="taxonomic scope" value="Bacteria"/>
</dbReference>
<dbReference type="PANTHER" id="PTHR37469:SF2">
    <property type="entry name" value="CELLOBIONIC ACID PHOSPHORYLASE"/>
    <property type="match status" value="1"/>
</dbReference>
<evidence type="ECO:0000256" key="1">
    <source>
        <dbReference type="ARBA" id="ARBA00022676"/>
    </source>
</evidence>
<dbReference type="AlphaFoldDB" id="S0FJZ4"/>
<evidence type="ECO:0000313" key="4">
    <source>
        <dbReference type="EMBL" id="EMS72500.1"/>
    </source>
</evidence>
<evidence type="ECO:0000256" key="2">
    <source>
        <dbReference type="ARBA" id="ARBA00022679"/>
    </source>
</evidence>
<dbReference type="RefSeq" id="WP_004625220.1">
    <property type="nucleotide sequence ID" value="NZ_AORV01000027.1"/>
</dbReference>
<reference evidence="4 5" key="1">
    <citation type="journal article" date="2013" name="Genome Announc.">
        <title>Draft Genome Sequence of the Cellulolytic, Mesophilic, Anaerobic Bacterium Clostridium termitidis Strain CT1112 (DSM 5398).</title>
        <authorList>
            <person name="Lal S."/>
            <person name="Ramachandran U."/>
            <person name="Zhang X."/>
            <person name="Munir R."/>
            <person name="Sparling R."/>
            <person name="Levin D.B."/>
        </authorList>
    </citation>
    <scope>NUCLEOTIDE SEQUENCE [LARGE SCALE GENOMIC DNA]</scope>
    <source>
        <strain evidence="4 5">CT1112</strain>
    </source>
</reference>
<dbReference type="PANTHER" id="PTHR37469">
    <property type="entry name" value="CELLOBIONIC ACID PHOSPHORYLASE-RELATED"/>
    <property type="match status" value="1"/>
</dbReference>
<feature type="domain" description="Glycosyl hydrolase 94 catalytic" evidence="3">
    <location>
        <begin position="400"/>
        <end position="795"/>
    </location>
</feature>
<organism evidence="4 5">
    <name type="scientific">Ruminiclostridium cellobioparum subsp. termitidis CT1112</name>
    <dbReference type="NCBI Taxonomy" id="1195236"/>
    <lineage>
        <taxon>Bacteria</taxon>
        <taxon>Bacillati</taxon>
        <taxon>Bacillota</taxon>
        <taxon>Clostridia</taxon>
        <taxon>Eubacteriales</taxon>
        <taxon>Oscillospiraceae</taxon>
        <taxon>Ruminiclostridium</taxon>
    </lineage>
</organism>
<keyword evidence="1" id="KW-0328">Glycosyltransferase</keyword>
<sequence length="879" mass="99955">MGTFKEKIQELSKWNRELKNNKILKENHSLPGNTYILDDNDILSLPRDDGDCRYPYGRDGFNFWAYTSGYMHCNEGLFSVFLRANEGQEPKVAFFAGFPTGNGTYEPVSLLSVPAARSLTPGEGEFEQFTVFSRSSVYYITETHGMRFTLRIFPDRDRKLYFTLYIENLEAEKKEFYISSFINPFLNHSLGEDGESRWFREVSYIEASSRNNDLGSFKIKVNEDINRTTSVSNIGVIRRFIGVSGDSALIRHEESASRYEYVGGSRGSLHAPAALTAGGFRHKKHICAFTEAGAAADIIHLRLQGNEYIRYDAVLGYRIHCRSEDEAGYLLSGQFTPAGIDLRESELHQQSVMDGKDLTLKADRSNTVLLREGIFNSFFEHLKTQVEFCSLIKGYVQLYAGSLIGIRDIFQALEGLVYWQPDKVRRKMLEAMEFVLEDGRCPRQYTLPTSPETTPVMDLRLFIDQGVWVISAMSTYIRVTGDRKILSEVCGYYEIVDEKKSLVRKSKCRDSLLEHLFKIMKFLLSNRDIDQTGCIKVLYGDWNDALDGLGVSIDPNKEYGTGVSVMASLQVYQNLNEMAQLLLHLNAAKYAEEIRYYKAAAEELRFNLQKYAVISNDCRQKRIVHGWGDRRSYFVGSFDDPDHVSRTGLTSNVFWVLSGLNSTDRYMEDTILDSFRALDTKYGFKTFDHAFSPNTPGVGRIPRLPAGTAENGAVYVHASAFAVMALFQMGRPKEAWEQLTKLFPFTHRTISCSPYVMPNSYGFNEEKGIDGESMLDWQTGSSNVILKTLIRFVMGIEPDFDGIWLQPAEGLPFKGFTFDIKIKGCRLKVQYKNSGKGARTYFLNDIKREGIYSEAMKLNRLWISDGDLKTSVLNILVED</sequence>
<dbReference type="Proteomes" id="UP000014155">
    <property type="component" value="Unassembled WGS sequence"/>
</dbReference>
<dbReference type="EMBL" id="AORV01000027">
    <property type="protein sequence ID" value="EMS72500.1"/>
    <property type="molecule type" value="Genomic_DNA"/>
</dbReference>
<evidence type="ECO:0000313" key="5">
    <source>
        <dbReference type="Proteomes" id="UP000014155"/>
    </source>
</evidence>
<dbReference type="GO" id="GO:0016757">
    <property type="term" value="F:glycosyltransferase activity"/>
    <property type="evidence" value="ECO:0007669"/>
    <property type="project" value="UniProtKB-KW"/>
</dbReference>
<protein>
    <recommendedName>
        <fullName evidence="3">Glycosyl hydrolase 94 catalytic domain-containing protein</fullName>
    </recommendedName>
</protein>
<keyword evidence="5" id="KW-1185">Reference proteome</keyword>
<dbReference type="Gene3D" id="1.50.10.10">
    <property type="match status" value="1"/>
</dbReference>
<accession>S0FJZ4</accession>
<gene>
    <name evidence="4" type="ORF">CTER_1590</name>
</gene>
<dbReference type="STRING" id="1195236.CTER_1590"/>
<evidence type="ECO:0000259" key="3">
    <source>
        <dbReference type="Pfam" id="PF17167"/>
    </source>
</evidence>
<dbReference type="InterPro" id="IPR052047">
    <property type="entry name" value="GH94_Enzymes"/>
</dbReference>
<dbReference type="SUPFAM" id="SSF48208">
    <property type="entry name" value="Six-hairpin glycosidases"/>
    <property type="match status" value="1"/>
</dbReference>
<comment type="caution">
    <text evidence="4">The sequence shown here is derived from an EMBL/GenBank/DDBJ whole genome shotgun (WGS) entry which is preliminary data.</text>
</comment>
<dbReference type="Pfam" id="PF17167">
    <property type="entry name" value="Glyco_hydro_94"/>
    <property type="match status" value="1"/>
</dbReference>
<dbReference type="InterPro" id="IPR008928">
    <property type="entry name" value="6-hairpin_glycosidase_sf"/>
</dbReference>
<dbReference type="InterPro" id="IPR012341">
    <property type="entry name" value="6hp_glycosidase-like_sf"/>
</dbReference>